<accession>A0A9Q9DAN6</accession>
<dbReference type="SUPFAM" id="SSF56954">
    <property type="entry name" value="Outer membrane efflux proteins (OEP)"/>
    <property type="match status" value="1"/>
</dbReference>
<proteinExistence type="predicted"/>
<protein>
    <submittedName>
        <fullName evidence="4">HlyD family secretion protein</fullName>
    </submittedName>
</protein>
<evidence type="ECO:0000313" key="5">
    <source>
        <dbReference type="Proteomes" id="UP001055460"/>
    </source>
</evidence>
<organism evidence="4 5">
    <name type="scientific">Ensifer adhaerens</name>
    <name type="common">Sinorhizobium morelense</name>
    <dbReference type="NCBI Taxonomy" id="106592"/>
    <lineage>
        <taxon>Bacteria</taxon>
        <taxon>Pseudomonadati</taxon>
        <taxon>Pseudomonadota</taxon>
        <taxon>Alphaproteobacteria</taxon>
        <taxon>Hyphomicrobiales</taxon>
        <taxon>Rhizobiaceae</taxon>
        <taxon>Sinorhizobium/Ensifer group</taxon>
        <taxon>Ensifer</taxon>
    </lineage>
</organism>
<dbReference type="Gene3D" id="2.40.30.170">
    <property type="match status" value="1"/>
</dbReference>
<gene>
    <name evidence="4" type="ORF">NE863_04160</name>
</gene>
<dbReference type="InterPro" id="IPR058624">
    <property type="entry name" value="MdtA-like_HH"/>
</dbReference>
<dbReference type="PANTHER" id="PTHR30386">
    <property type="entry name" value="MEMBRANE FUSION SUBUNIT OF EMRAB-TOLC MULTIDRUG EFFLUX PUMP"/>
    <property type="match status" value="1"/>
</dbReference>
<dbReference type="Gene3D" id="1.10.287.470">
    <property type="entry name" value="Helix hairpin bin"/>
    <property type="match status" value="2"/>
</dbReference>
<dbReference type="AlphaFoldDB" id="A0A9Q9DAN6"/>
<keyword evidence="1" id="KW-0812">Transmembrane</keyword>
<dbReference type="SUPFAM" id="SSF111369">
    <property type="entry name" value="HlyD-like secretion proteins"/>
    <property type="match status" value="1"/>
</dbReference>
<keyword evidence="1" id="KW-0472">Membrane</keyword>
<dbReference type="InterPro" id="IPR050739">
    <property type="entry name" value="MFP"/>
</dbReference>
<feature type="transmembrane region" description="Helical" evidence="1">
    <location>
        <begin position="12"/>
        <end position="30"/>
    </location>
</feature>
<dbReference type="OrthoDB" id="9811754at2"/>
<dbReference type="Proteomes" id="UP001055460">
    <property type="component" value="Chromosome"/>
</dbReference>
<dbReference type="Pfam" id="PF25876">
    <property type="entry name" value="HH_MFP_RND"/>
    <property type="match status" value="1"/>
</dbReference>
<feature type="domain" description="Multidrug resistance protein MdtA-like alpha-helical hairpin" evidence="2">
    <location>
        <begin position="119"/>
        <end position="184"/>
    </location>
</feature>
<name>A0A9Q9DAN6_ENSAD</name>
<evidence type="ECO:0000259" key="3">
    <source>
        <dbReference type="Pfam" id="PF25917"/>
    </source>
</evidence>
<evidence type="ECO:0000259" key="2">
    <source>
        <dbReference type="Pfam" id="PF25876"/>
    </source>
</evidence>
<reference evidence="4" key="1">
    <citation type="submission" date="2022-06" db="EMBL/GenBank/DDBJ databases">
        <title>Physiological and biochemical characterization and genomic elucidation of a strain of the genus Ensifer adhaerens M8 that combines arsenic oxidation and chromium reduction.</title>
        <authorList>
            <person name="Li X."/>
            <person name="Yu c."/>
        </authorList>
    </citation>
    <scope>NUCLEOTIDE SEQUENCE</scope>
    <source>
        <strain evidence="4">M8</strain>
    </source>
</reference>
<evidence type="ECO:0000256" key="1">
    <source>
        <dbReference type="SAM" id="Phobius"/>
    </source>
</evidence>
<evidence type="ECO:0000313" key="4">
    <source>
        <dbReference type="EMBL" id="USJ24191.1"/>
    </source>
</evidence>
<dbReference type="PANTHER" id="PTHR30386:SF24">
    <property type="entry name" value="MULTIDRUG RESISTANCE EFFLUX PUMP"/>
    <property type="match status" value="1"/>
</dbReference>
<feature type="domain" description="Multidrug resistance protein MdtA-like barrel-sandwich hybrid" evidence="3">
    <location>
        <begin position="53"/>
        <end position="244"/>
    </location>
</feature>
<dbReference type="EMBL" id="CP098807">
    <property type="protein sequence ID" value="USJ24191.1"/>
    <property type="molecule type" value="Genomic_DNA"/>
</dbReference>
<dbReference type="Pfam" id="PF25917">
    <property type="entry name" value="BSH_RND"/>
    <property type="match status" value="1"/>
</dbReference>
<dbReference type="Gene3D" id="2.40.50.100">
    <property type="match status" value="1"/>
</dbReference>
<dbReference type="GO" id="GO:0055085">
    <property type="term" value="P:transmembrane transport"/>
    <property type="evidence" value="ECO:0007669"/>
    <property type="project" value="InterPro"/>
</dbReference>
<keyword evidence="1" id="KW-1133">Transmembrane helix</keyword>
<dbReference type="InterPro" id="IPR058625">
    <property type="entry name" value="MdtA-like_BSH"/>
</dbReference>
<sequence>MLKSLRSPTSIIVLLAGIAGIALVLYAWRLPPFHSSVESTENAYVRGFVTIMSPQLAGYVADVPVHDYETVKAGQLLVKIDDRIYAQRVAQAEATLAGQKAALANSFQQELSAKAGIAASQAQLDGAKAAFNRARATWDRIRPLAEKGVSTRSDADQARAGFEQADAAVSQAEAGLEVSKQALATTLGARAGLQAAVSGAEAAVELARIDLDNTRIVAPRDGRLGEIGARIGQYVTAGSQLLALVPNDVWVVANFKETQLDGMKAGQPVAIAVDALQRNELTGHIERFSPAAGSEFSIIRPDNATGNFTKVAQRVGVRIVVDPGQPLAEMLSPGLSVVVRVDKDAPVRVAPDQANIGVAPVAAHG</sequence>
<dbReference type="RefSeq" id="WP_090294611.1">
    <property type="nucleotide sequence ID" value="NZ_CP098807.1"/>
</dbReference>